<evidence type="ECO:0000313" key="2">
    <source>
        <dbReference type="EMBL" id="PWN06970.1"/>
    </source>
</evidence>
<organism evidence="2 3">
    <name type="scientific">Rhodohalobacter mucosus</name>
    <dbReference type="NCBI Taxonomy" id="2079485"/>
    <lineage>
        <taxon>Bacteria</taxon>
        <taxon>Pseudomonadati</taxon>
        <taxon>Balneolota</taxon>
        <taxon>Balneolia</taxon>
        <taxon>Balneolales</taxon>
        <taxon>Balneolaceae</taxon>
        <taxon>Rhodohalobacter</taxon>
    </lineage>
</organism>
<protein>
    <submittedName>
        <fullName evidence="2">Uncharacterized protein</fullName>
    </submittedName>
</protein>
<sequence length="131" mass="15113">MFLDSDFYYIFGPALLVAIILAMGFRFWEGRKESELEKAISELKINIVLIGFLSIVLWFMLPSTPSLHTFGFPETIHEIQSNEQLLDYPQGQSSAIIRTTQVVQWFIFLFVWGLLTTLYSVMKALGNRREA</sequence>
<comment type="caution">
    <text evidence="2">The sequence shown here is derived from an EMBL/GenBank/DDBJ whole genome shotgun (WGS) entry which is preliminary data.</text>
</comment>
<evidence type="ECO:0000313" key="3">
    <source>
        <dbReference type="Proteomes" id="UP000245533"/>
    </source>
</evidence>
<dbReference type="AlphaFoldDB" id="A0A316TRC8"/>
<gene>
    <name evidence="2" type="ORF">DDZ15_06770</name>
</gene>
<dbReference type="EMBL" id="QGGB01000005">
    <property type="protein sequence ID" value="PWN06970.1"/>
    <property type="molecule type" value="Genomic_DNA"/>
</dbReference>
<feature type="transmembrane region" description="Helical" evidence="1">
    <location>
        <begin position="6"/>
        <end position="25"/>
    </location>
</feature>
<dbReference type="RefSeq" id="WP_109646319.1">
    <property type="nucleotide sequence ID" value="NZ_QGGB01000005.1"/>
</dbReference>
<feature type="transmembrane region" description="Helical" evidence="1">
    <location>
        <begin position="102"/>
        <end position="122"/>
    </location>
</feature>
<dbReference type="Proteomes" id="UP000245533">
    <property type="component" value="Unassembled WGS sequence"/>
</dbReference>
<keyword evidence="1" id="KW-1133">Transmembrane helix</keyword>
<keyword evidence="1" id="KW-0472">Membrane</keyword>
<evidence type="ECO:0000256" key="1">
    <source>
        <dbReference type="SAM" id="Phobius"/>
    </source>
</evidence>
<keyword evidence="1" id="KW-0812">Transmembrane</keyword>
<proteinExistence type="predicted"/>
<keyword evidence="3" id="KW-1185">Reference proteome</keyword>
<feature type="transmembrane region" description="Helical" evidence="1">
    <location>
        <begin position="45"/>
        <end position="61"/>
    </location>
</feature>
<name>A0A316TRC8_9BACT</name>
<accession>A0A316TRC8</accession>
<dbReference type="OrthoDB" id="1524846at2"/>
<reference evidence="2 3" key="1">
    <citation type="submission" date="2018-05" db="EMBL/GenBank/DDBJ databases">
        <title>Rhodohalobacter halophilus gen. nov., sp. nov., a moderately halophilic member of the family Balneolaceae.</title>
        <authorList>
            <person name="Liu Z.-W."/>
        </authorList>
    </citation>
    <scope>NUCLEOTIDE SEQUENCE [LARGE SCALE GENOMIC DNA]</scope>
    <source>
        <strain evidence="2 3">8A47</strain>
    </source>
</reference>